<dbReference type="GO" id="GO:0016020">
    <property type="term" value="C:membrane"/>
    <property type="evidence" value="ECO:0007669"/>
    <property type="project" value="UniProtKB-SubCell"/>
</dbReference>
<keyword evidence="5 13" id="KW-0812">Transmembrane</keyword>
<protein>
    <submittedName>
        <fullName evidence="15">Alternative oxidase</fullName>
    </submittedName>
</protein>
<comment type="subcellular location">
    <subcellularLocation>
        <location evidence="1">Membrane</location>
    </subcellularLocation>
</comment>
<feature type="transmembrane region" description="Helical" evidence="13">
    <location>
        <begin position="205"/>
        <end position="225"/>
    </location>
</feature>
<dbReference type="PIRSF" id="PIRSF005229">
    <property type="entry name" value="AOX"/>
    <property type="match status" value="1"/>
</dbReference>
<evidence type="ECO:0000256" key="7">
    <source>
        <dbReference type="ARBA" id="ARBA00022982"/>
    </source>
</evidence>
<evidence type="ECO:0000256" key="4">
    <source>
        <dbReference type="ARBA" id="ARBA00022660"/>
    </source>
</evidence>
<evidence type="ECO:0000313" key="15">
    <source>
        <dbReference type="WBParaSite" id="PSU_v2.g19602.t1"/>
    </source>
</evidence>
<proteinExistence type="inferred from homology"/>
<dbReference type="PANTHER" id="PTHR31803">
    <property type="entry name" value="ALTERNATIVE OXIDASE"/>
    <property type="match status" value="1"/>
</dbReference>
<keyword evidence="8 13" id="KW-1133">Transmembrane helix</keyword>
<dbReference type="InterPro" id="IPR038659">
    <property type="entry name" value="AOX_sf"/>
</dbReference>
<feature type="binding site" evidence="12">
    <location>
        <position position="237"/>
    </location>
    <ligand>
        <name>Fe cation</name>
        <dbReference type="ChEBI" id="CHEBI:24875"/>
        <label>2</label>
    </ligand>
</feature>
<keyword evidence="9" id="KW-0560">Oxidoreductase</keyword>
<dbReference type="GO" id="GO:0009916">
    <property type="term" value="F:alternative oxidase activity"/>
    <property type="evidence" value="ECO:0007669"/>
    <property type="project" value="InterPro"/>
</dbReference>
<feature type="binding site" evidence="12">
    <location>
        <position position="147"/>
    </location>
    <ligand>
        <name>Fe cation</name>
        <dbReference type="ChEBI" id="CHEBI:24875"/>
        <label>1</label>
    </ligand>
</feature>
<dbReference type="Gene3D" id="1.20.1260.140">
    <property type="entry name" value="Alternative oxidase"/>
    <property type="match status" value="1"/>
</dbReference>
<feature type="binding site" evidence="12">
    <location>
        <position position="288"/>
    </location>
    <ligand>
        <name>Fe cation</name>
        <dbReference type="ChEBI" id="CHEBI:24875"/>
        <label>1</label>
    </ligand>
</feature>
<evidence type="ECO:0000313" key="14">
    <source>
        <dbReference type="Proteomes" id="UP000887577"/>
    </source>
</evidence>
<evidence type="ECO:0000256" key="13">
    <source>
        <dbReference type="SAM" id="Phobius"/>
    </source>
</evidence>
<organism evidence="14 15">
    <name type="scientific">Panagrolaimus superbus</name>
    <dbReference type="NCBI Taxonomy" id="310955"/>
    <lineage>
        <taxon>Eukaryota</taxon>
        <taxon>Metazoa</taxon>
        <taxon>Ecdysozoa</taxon>
        <taxon>Nematoda</taxon>
        <taxon>Chromadorea</taxon>
        <taxon>Rhabditida</taxon>
        <taxon>Tylenchina</taxon>
        <taxon>Panagrolaimomorpha</taxon>
        <taxon>Panagrolaimoidea</taxon>
        <taxon>Panagrolaimidae</taxon>
        <taxon>Panagrolaimus</taxon>
    </lineage>
</organism>
<feature type="binding site" evidence="12">
    <location>
        <position position="186"/>
    </location>
    <ligand>
        <name>Fe cation</name>
        <dbReference type="ChEBI" id="CHEBI:24875"/>
        <label>1</label>
    </ligand>
</feature>
<dbReference type="PANTHER" id="PTHR31803:SF3">
    <property type="entry name" value="ALTERNATIVE OXIDASE"/>
    <property type="match status" value="1"/>
</dbReference>
<feature type="binding site" evidence="12">
    <location>
        <position position="189"/>
    </location>
    <ligand>
        <name>Fe cation</name>
        <dbReference type="ChEBI" id="CHEBI:24875"/>
        <label>1</label>
    </ligand>
</feature>
<evidence type="ECO:0000256" key="11">
    <source>
        <dbReference type="ARBA" id="ARBA00023136"/>
    </source>
</evidence>
<feature type="binding site" evidence="12">
    <location>
        <position position="291"/>
    </location>
    <ligand>
        <name>Fe cation</name>
        <dbReference type="ChEBI" id="CHEBI:24875"/>
        <label>2</label>
    </ligand>
</feature>
<feature type="binding site" evidence="12">
    <location>
        <position position="288"/>
    </location>
    <ligand>
        <name>Fe cation</name>
        <dbReference type="ChEBI" id="CHEBI:24875"/>
        <label>2</label>
    </ligand>
</feature>
<evidence type="ECO:0000256" key="9">
    <source>
        <dbReference type="ARBA" id="ARBA00023002"/>
    </source>
</evidence>
<accession>A0A914YJB7</accession>
<sequence length="314" mass="36156">MLNRCGTNVRSIPFSLIGIVGNKVFSKYAVSMPSSRLFITAAHAKKPTEKEIKESPDVVDATYPTKEQLAQLVERHQVLGVSMPVRSEFIRDSPLKFDDLEAIDIKVYHRKAVSISDHIAFRTVKILRFFADSFFRKRYVHRAIVLETVAGVPGMVAGMFCHMRSLRRMQNDSGWIEKLLHEAENERMHLMIWMAVTKPTYLERVLVTLVQGVFFNIYSFFYLFFPRTAHRMVGYLEEEAIVSYNSFAAQIRNGNITNDAAPKIAISYYNLDKNARLLDVVYAIRADEAAHRDTNHHFADRIDARNENLSEKFK</sequence>
<name>A0A914YJB7_9BILA</name>
<dbReference type="Pfam" id="PF01786">
    <property type="entry name" value="AOX"/>
    <property type="match status" value="1"/>
</dbReference>
<reference evidence="15" key="1">
    <citation type="submission" date="2022-11" db="UniProtKB">
        <authorList>
            <consortium name="WormBaseParasite"/>
        </authorList>
    </citation>
    <scope>IDENTIFICATION</scope>
</reference>
<dbReference type="AlphaFoldDB" id="A0A914YJB7"/>
<evidence type="ECO:0000256" key="1">
    <source>
        <dbReference type="ARBA" id="ARBA00004370"/>
    </source>
</evidence>
<keyword evidence="11 13" id="KW-0472">Membrane</keyword>
<evidence type="ECO:0000256" key="3">
    <source>
        <dbReference type="ARBA" id="ARBA00022448"/>
    </source>
</evidence>
<keyword evidence="10 12" id="KW-0408">Iron</keyword>
<dbReference type="GO" id="GO:0010230">
    <property type="term" value="P:alternative respiration"/>
    <property type="evidence" value="ECO:0007669"/>
    <property type="project" value="TreeGrafter"/>
</dbReference>
<evidence type="ECO:0000256" key="10">
    <source>
        <dbReference type="ARBA" id="ARBA00023004"/>
    </source>
</evidence>
<keyword evidence="14" id="KW-1185">Reference proteome</keyword>
<keyword evidence="7" id="KW-0249">Electron transport</keyword>
<evidence type="ECO:0000256" key="12">
    <source>
        <dbReference type="PIRSR" id="PIRSR005229-1"/>
    </source>
</evidence>
<keyword evidence="6 12" id="KW-0479">Metal-binding</keyword>
<feature type="transmembrane region" description="Helical" evidence="13">
    <location>
        <begin position="144"/>
        <end position="165"/>
    </location>
</feature>
<comment type="cofactor">
    <cofactor evidence="12">
        <name>Fe cation</name>
        <dbReference type="ChEBI" id="CHEBI:24875"/>
    </cofactor>
    <text evidence="12">Binds 2 iron ions per subunit.</text>
</comment>
<evidence type="ECO:0000256" key="8">
    <source>
        <dbReference type="ARBA" id="ARBA00022989"/>
    </source>
</evidence>
<dbReference type="InterPro" id="IPR002680">
    <property type="entry name" value="AOX"/>
</dbReference>
<dbReference type="GO" id="GO:0005739">
    <property type="term" value="C:mitochondrion"/>
    <property type="evidence" value="ECO:0007669"/>
    <property type="project" value="TreeGrafter"/>
</dbReference>
<evidence type="ECO:0000256" key="6">
    <source>
        <dbReference type="ARBA" id="ARBA00022723"/>
    </source>
</evidence>
<evidence type="ECO:0000256" key="2">
    <source>
        <dbReference type="ARBA" id="ARBA00008388"/>
    </source>
</evidence>
<keyword evidence="4" id="KW-0679">Respiratory chain</keyword>
<dbReference type="WBParaSite" id="PSU_v2.g19602.t1">
    <property type="protein sequence ID" value="PSU_v2.g19602.t1"/>
    <property type="gene ID" value="PSU_v2.g19602"/>
</dbReference>
<dbReference type="Proteomes" id="UP000887577">
    <property type="component" value="Unplaced"/>
</dbReference>
<keyword evidence="3" id="KW-0813">Transport</keyword>
<feature type="binding site" evidence="12">
    <location>
        <position position="186"/>
    </location>
    <ligand>
        <name>Fe cation</name>
        <dbReference type="ChEBI" id="CHEBI:24875"/>
        <label>2</label>
    </ligand>
</feature>
<evidence type="ECO:0000256" key="5">
    <source>
        <dbReference type="ARBA" id="ARBA00022692"/>
    </source>
</evidence>
<dbReference type="GO" id="GO:0046872">
    <property type="term" value="F:metal ion binding"/>
    <property type="evidence" value="ECO:0007669"/>
    <property type="project" value="UniProtKB-KW"/>
</dbReference>
<comment type="similarity">
    <text evidence="2">Belongs to the alternative oxidase family.</text>
</comment>